<reference evidence="9 10" key="1">
    <citation type="submission" date="2018-09" db="EMBL/GenBank/DDBJ databases">
        <title>Genome sequencing of strain 2DFW10M-5.</title>
        <authorList>
            <person name="Heo J."/>
            <person name="Kim S.-J."/>
            <person name="Kwon S.-W."/>
        </authorList>
    </citation>
    <scope>NUCLEOTIDE SEQUENCE [LARGE SCALE GENOMIC DNA]</scope>
    <source>
        <strain evidence="9 10">2DFW10M-5</strain>
    </source>
</reference>
<feature type="region of interest" description="Disordered" evidence="6">
    <location>
        <begin position="195"/>
        <end position="221"/>
    </location>
</feature>
<dbReference type="Pfam" id="PF08534">
    <property type="entry name" value="Redoxin"/>
    <property type="match status" value="1"/>
</dbReference>
<dbReference type="GO" id="GO:0030313">
    <property type="term" value="C:cell envelope"/>
    <property type="evidence" value="ECO:0007669"/>
    <property type="project" value="UniProtKB-SubCell"/>
</dbReference>
<evidence type="ECO:0000256" key="2">
    <source>
        <dbReference type="ARBA" id="ARBA00022748"/>
    </source>
</evidence>
<feature type="chain" id="PRO_5038449381" evidence="7">
    <location>
        <begin position="22"/>
        <end position="221"/>
    </location>
</feature>
<dbReference type="PROSITE" id="PS51257">
    <property type="entry name" value="PROKAR_LIPOPROTEIN"/>
    <property type="match status" value="1"/>
</dbReference>
<protein>
    <submittedName>
        <fullName evidence="9">TlpA family protein disulfide reductase</fullName>
    </submittedName>
</protein>
<dbReference type="PANTHER" id="PTHR42852:SF6">
    <property type="entry name" value="THIOL:DISULFIDE INTERCHANGE PROTEIN DSBE"/>
    <property type="match status" value="1"/>
</dbReference>
<comment type="subcellular location">
    <subcellularLocation>
        <location evidence="1">Cell envelope</location>
    </subcellularLocation>
</comment>
<accession>A0A387BRN2</accession>
<dbReference type="InterPro" id="IPR050553">
    <property type="entry name" value="Thioredoxin_ResA/DsbE_sf"/>
</dbReference>
<dbReference type="SUPFAM" id="SSF52833">
    <property type="entry name" value="Thioredoxin-like"/>
    <property type="match status" value="1"/>
</dbReference>
<dbReference type="CDD" id="cd02966">
    <property type="entry name" value="TlpA_like_family"/>
    <property type="match status" value="1"/>
</dbReference>
<feature type="signal peptide" evidence="7">
    <location>
        <begin position="1"/>
        <end position="21"/>
    </location>
</feature>
<keyword evidence="5" id="KW-0676">Redox-active center</keyword>
<dbReference type="InterPro" id="IPR013740">
    <property type="entry name" value="Redoxin"/>
</dbReference>
<dbReference type="GO" id="GO:0017004">
    <property type="term" value="P:cytochrome complex assembly"/>
    <property type="evidence" value="ECO:0007669"/>
    <property type="project" value="UniProtKB-KW"/>
</dbReference>
<dbReference type="PROSITE" id="PS00194">
    <property type="entry name" value="THIOREDOXIN_1"/>
    <property type="match status" value="1"/>
</dbReference>
<dbReference type="GO" id="GO:0016491">
    <property type="term" value="F:oxidoreductase activity"/>
    <property type="evidence" value="ECO:0007669"/>
    <property type="project" value="InterPro"/>
</dbReference>
<dbReference type="PANTHER" id="PTHR42852">
    <property type="entry name" value="THIOL:DISULFIDE INTERCHANGE PROTEIN DSBE"/>
    <property type="match status" value="1"/>
</dbReference>
<evidence type="ECO:0000256" key="4">
    <source>
        <dbReference type="ARBA" id="ARBA00023157"/>
    </source>
</evidence>
<keyword evidence="4" id="KW-1015">Disulfide bond</keyword>
<evidence type="ECO:0000256" key="3">
    <source>
        <dbReference type="ARBA" id="ARBA00022968"/>
    </source>
</evidence>
<evidence type="ECO:0000256" key="1">
    <source>
        <dbReference type="ARBA" id="ARBA00004196"/>
    </source>
</evidence>
<feature type="domain" description="Thioredoxin" evidence="8">
    <location>
        <begin position="49"/>
        <end position="196"/>
    </location>
</feature>
<evidence type="ECO:0000259" key="8">
    <source>
        <dbReference type="PROSITE" id="PS51352"/>
    </source>
</evidence>
<gene>
    <name evidence="9" type="ORF">D7I44_09965</name>
</gene>
<dbReference type="KEGG" id="gry:D7I44_09965"/>
<evidence type="ECO:0000256" key="5">
    <source>
        <dbReference type="ARBA" id="ARBA00023284"/>
    </source>
</evidence>
<dbReference type="Gene3D" id="3.40.30.10">
    <property type="entry name" value="Glutaredoxin"/>
    <property type="match status" value="1"/>
</dbReference>
<proteinExistence type="predicted"/>
<dbReference type="EMBL" id="CP032624">
    <property type="protein sequence ID" value="AYG05358.1"/>
    <property type="molecule type" value="Genomic_DNA"/>
</dbReference>
<dbReference type="OrthoDB" id="9796554at2"/>
<name>A0A387BRN2_9MICO</name>
<organism evidence="9 10">
    <name type="scientific">Gryllotalpicola protaetiae</name>
    <dbReference type="NCBI Taxonomy" id="2419771"/>
    <lineage>
        <taxon>Bacteria</taxon>
        <taxon>Bacillati</taxon>
        <taxon>Actinomycetota</taxon>
        <taxon>Actinomycetes</taxon>
        <taxon>Micrococcales</taxon>
        <taxon>Microbacteriaceae</taxon>
        <taxon>Gryllotalpicola</taxon>
    </lineage>
</organism>
<evidence type="ECO:0000256" key="6">
    <source>
        <dbReference type="SAM" id="MobiDB-lite"/>
    </source>
</evidence>
<dbReference type="InterPro" id="IPR036249">
    <property type="entry name" value="Thioredoxin-like_sf"/>
</dbReference>
<dbReference type="InterPro" id="IPR017937">
    <property type="entry name" value="Thioredoxin_CS"/>
</dbReference>
<evidence type="ECO:0000256" key="7">
    <source>
        <dbReference type="SAM" id="SignalP"/>
    </source>
</evidence>
<evidence type="ECO:0000313" key="10">
    <source>
        <dbReference type="Proteomes" id="UP000275069"/>
    </source>
</evidence>
<evidence type="ECO:0000313" key="9">
    <source>
        <dbReference type="EMBL" id="AYG05358.1"/>
    </source>
</evidence>
<dbReference type="InterPro" id="IPR013766">
    <property type="entry name" value="Thioredoxin_domain"/>
</dbReference>
<dbReference type="AlphaFoldDB" id="A0A387BRN2"/>
<dbReference type="Proteomes" id="UP000275069">
    <property type="component" value="Chromosome"/>
</dbReference>
<keyword evidence="10" id="KW-1185">Reference proteome</keyword>
<sequence>MKARRLAASILSVVVAVTVLSGCTATALQSQYENGDNKGYISGTGVTEIKPADRKDPVSFSGTTDQGTSFSTADHAGDVIVVNFWYAGCPPCRLEAKSLQKLNVQFEGKGVDFVGVNTRDDKASAASYDKTFGVTYPSILDASKGRVQLAFSGTYRPNATPTTIILDKQGRVAARIEGPVNDQPSTVSTLIDAARGERAPSAEGAAVPGKARHASTAEGGS</sequence>
<keyword evidence="2" id="KW-0201">Cytochrome c-type biogenesis</keyword>
<keyword evidence="7" id="KW-0732">Signal</keyword>
<dbReference type="PROSITE" id="PS51352">
    <property type="entry name" value="THIOREDOXIN_2"/>
    <property type="match status" value="1"/>
</dbReference>
<keyword evidence="3" id="KW-0735">Signal-anchor</keyword>
<keyword evidence="3" id="KW-0812">Transmembrane</keyword>